<feature type="transmembrane region" description="Helical" evidence="2">
    <location>
        <begin position="148"/>
        <end position="168"/>
    </location>
</feature>
<keyword evidence="4" id="KW-1185">Reference proteome</keyword>
<evidence type="ECO:0000256" key="1">
    <source>
        <dbReference type="SAM" id="MobiDB-lite"/>
    </source>
</evidence>
<keyword evidence="2" id="KW-0812">Transmembrane</keyword>
<evidence type="ECO:0008006" key="5">
    <source>
        <dbReference type="Google" id="ProtNLM"/>
    </source>
</evidence>
<dbReference type="PROSITE" id="PS50244">
    <property type="entry name" value="S5A_REDUCTASE"/>
    <property type="match status" value="1"/>
</dbReference>
<protein>
    <recommendedName>
        <fullName evidence="5">Steroid 5-alpha reductase C-terminal domain-containing protein</fullName>
    </recommendedName>
</protein>
<proteinExistence type="predicted"/>
<dbReference type="PANTHER" id="PTHR32251">
    <property type="entry name" value="3-OXO-5-ALPHA-STEROID 4-DEHYDROGENASE"/>
    <property type="match status" value="1"/>
</dbReference>
<feature type="transmembrane region" description="Helical" evidence="2">
    <location>
        <begin position="242"/>
        <end position="274"/>
    </location>
</feature>
<evidence type="ECO:0000256" key="2">
    <source>
        <dbReference type="SAM" id="Phobius"/>
    </source>
</evidence>
<name>A0A9W7C4D2_9STRA</name>
<feature type="transmembrane region" description="Helical" evidence="2">
    <location>
        <begin position="109"/>
        <end position="128"/>
    </location>
</feature>
<dbReference type="PANTHER" id="PTHR32251:SF17">
    <property type="entry name" value="STEROID 5-ALPHA REDUCTASE C-TERMINAL DOMAIN-CONTAINING PROTEIN"/>
    <property type="match status" value="1"/>
</dbReference>
<reference evidence="4" key="1">
    <citation type="journal article" date="2023" name="Commun. Biol.">
        <title>Genome analysis of Parmales, the sister group of diatoms, reveals the evolutionary specialization of diatoms from phago-mixotrophs to photoautotrophs.</title>
        <authorList>
            <person name="Ban H."/>
            <person name="Sato S."/>
            <person name="Yoshikawa S."/>
            <person name="Yamada K."/>
            <person name="Nakamura Y."/>
            <person name="Ichinomiya M."/>
            <person name="Sato N."/>
            <person name="Blanc-Mathieu R."/>
            <person name="Endo H."/>
            <person name="Kuwata A."/>
            <person name="Ogata H."/>
        </authorList>
    </citation>
    <scope>NUCLEOTIDE SEQUENCE [LARGE SCALE GENOMIC DNA]</scope>
    <source>
        <strain evidence="4">NIES 3699</strain>
    </source>
</reference>
<dbReference type="EMBL" id="BRXX01000286">
    <property type="protein sequence ID" value="GMI02615.1"/>
    <property type="molecule type" value="Genomic_DNA"/>
</dbReference>
<dbReference type="Gene3D" id="1.20.120.1630">
    <property type="match status" value="1"/>
</dbReference>
<keyword evidence="2" id="KW-1133">Transmembrane helix</keyword>
<dbReference type="InterPro" id="IPR010721">
    <property type="entry name" value="UstE-like"/>
</dbReference>
<feature type="compositionally biased region" description="Basic residues" evidence="1">
    <location>
        <begin position="323"/>
        <end position="347"/>
    </location>
</feature>
<dbReference type="Proteomes" id="UP001165160">
    <property type="component" value="Unassembled WGS sequence"/>
</dbReference>
<dbReference type="Pfam" id="PF06966">
    <property type="entry name" value="DUF1295"/>
    <property type="match status" value="1"/>
</dbReference>
<feature type="transmembrane region" description="Helical" evidence="2">
    <location>
        <begin position="56"/>
        <end position="77"/>
    </location>
</feature>
<dbReference type="AlphaFoldDB" id="A0A9W7C4D2"/>
<gene>
    <name evidence="3" type="ORF">TrVE_jg13801</name>
</gene>
<evidence type="ECO:0000313" key="4">
    <source>
        <dbReference type="Proteomes" id="UP001165160"/>
    </source>
</evidence>
<feature type="region of interest" description="Disordered" evidence="1">
    <location>
        <begin position="308"/>
        <end position="347"/>
    </location>
</feature>
<sequence>MGAKRYKGNGWLDKLQKDAQKDELDHTNTSPSFFILLTLCQPPVCVGIAKLCGIPIAFAVLPILSHLVMFFVSHYWLKSCKYFDITGETTFFPLILYSHMSGCGGTKSLLVTALSLTWCTRLGLFLGWRIMVRGSDWRFDKLMKEPAYNCFGWVSQGTWIFLQGFAVWHTHHIAPTSNAPLDWCSYLGVAVWAAGLTTEHVADMQKTAWNANTKSGRQTSWMREGLWKYSRHPNFFGENVNWFGIFIASGCHPVAFVSPLWSWFFLVFTSLMLLEKRLDKKFGNLKEYEDYKEATSVLVPWFVSASAPQGRRGNVSSSTKNNIKGKRPTRRRTSSRSRSRSSSRKKN</sequence>
<evidence type="ECO:0000313" key="3">
    <source>
        <dbReference type="EMBL" id="GMI02615.1"/>
    </source>
</evidence>
<accession>A0A9W7C4D2</accession>
<keyword evidence="2" id="KW-0472">Membrane</keyword>
<comment type="caution">
    <text evidence="3">The sequence shown here is derived from an EMBL/GenBank/DDBJ whole genome shotgun (WGS) entry which is preliminary data.</text>
</comment>
<dbReference type="GO" id="GO:0016020">
    <property type="term" value="C:membrane"/>
    <property type="evidence" value="ECO:0007669"/>
    <property type="project" value="TreeGrafter"/>
</dbReference>
<organism evidence="3 4">
    <name type="scientific">Triparma verrucosa</name>
    <dbReference type="NCBI Taxonomy" id="1606542"/>
    <lineage>
        <taxon>Eukaryota</taxon>
        <taxon>Sar</taxon>
        <taxon>Stramenopiles</taxon>
        <taxon>Ochrophyta</taxon>
        <taxon>Bolidophyceae</taxon>
        <taxon>Parmales</taxon>
        <taxon>Triparmaceae</taxon>
        <taxon>Triparma</taxon>
    </lineage>
</organism>